<feature type="region of interest" description="Disordered" evidence="1">
    <location>
        <begin position="109"/>
        <end position="134"/>
    </location>
</feature>
<feature type="region of interest" description="Disordered" evidence="1">
    <location>
        <begin position="168"/>
        <end position="215"/>
    </location>
</feature>
<feature type="compositionally biased region" description="Basic residues" evidence="1">
    <location>
        <begin position="176"/>
        <end position="190"/>
    </location>
</feature>
<protein>
    <submittedName>
        <fullName evidence="2">Uncharacterized protein</fullName>
    </submittedName>
</protein>
<dbReference type="AlphaFoldDB" id="A0A6C0AQS6"/>
<evidence type="ECO:0000313" key="2">
    <source>
        <dbReference type="EMBL" id="QHS82229.1"/>
    </source>
</evidence>
<reference evidence="2" key="1">
    <citation type="journal article" date="2020" name="Nature">
        <title>Giant virus diversity and host interactions through global metagenomics.</title>
        <authorList>
            <person name="Schulz F."/>
            <person name="Roux S."/>
            <person name="Paez-Espino D."/>
            <person name="Jungbluth S."/>
            <person name="Walsh D.A."/>
            <person name="Denef V.J."/>
            <person name="McMahon K.D."/>
            <person name="Konstantinidis K.T."/>
            <person name="Eloe-Fadrosh E.A."/>
            <person name="Kyrpides N.C."/>
            <person name="Woyke T."/>
        </authorList>
    </citation>
    <scope>NUCLEOTIDE SEQUENCE</scope>
    <source>
        <strain evidence="2">GVMAG-S-1101165-79</strain>
    </source>
</reference>
<evidence type="ECO:0000256" key="1">
    <source>
        <dbReference type="SAM" id="MobiDB-lite"/>
    </source>
</evidence>
<proteinExistence type="predicted"/>
<accession>A0A6C0AQS6</accession>
<organism evidence="2">
    <name type="scientific">viral metagenome</name>
    <dbReference type="NCBI Taxonomy" id="1070528"/>
    <lineage>
        <taxon>unclassified sequences</taxon>
        <taxon>metagenomes</taxon>
        <taxon>organismal metagenomes</taxon>
    </lineage>
</organism>
<sequence length="215" mass="23987">MTNTDIVKLTGGKRKNGHKMDCNCHICENMKAKAKRNGYTEDIERENERKTGQQKVNGHKKDCSCPICKNMKNAKGIKNVSKKNNSKNCGKKSNGHKLDCGCPICKNMKKKKGGSDEDAVVGEPKEEVASDDEYDVVEETPKEIKPALVIEENPKEIKPAPVIEETEEAITLSGGTRKRRGKSKGKRSNGHKPTCGCPICKNIRKSKKTRKHRRK</sequence>
<name>A0A6C0AQS6_9ZZZZ</name>
<dbReference type="EMBL" id="MN740763">
    <property type="protein sequence ID" value="QHS82229.1"/>
    <property type="molecule type" value="Genomic_DNA"/>
</dbReference>
<feature type="compositionally biased region" description="Basic residues" evidence="1">
    <location>
        <begin position="202"/>
        <end position="215"/>
    </location>
</feature>